<feature type="non-terminal residue" evidence="2">
    <location>
        <position position="1"/>
    </location>
</feature>
<dbReference type="InterPro" id="IPR016032">
    <property type="entry name" value="Sig_transdc_resp-reg_C-effctor"/>
</dbReference>
<dbReference type="SUPFAM" id="SSF46894">
    <property type="entry name" value="C-terminal effector domain of the bipartite response regulators"/>
    <property type="match status" value="1"/>
</dbReference>
<dbReference type="InterPro" id="IPR000792">
    <property type="entry name" value="Tscrpt_reg_LuxR_C"/>
</dbReference>
<dbReference type="InterPro" id="IPR036388">
    <property type="entry name" value="WH-like_DNA-bd_sf"/>
</dbReference>
<comment type="caution">
    <text evidence="2">The sequence shown here is derived from an EMBL/GenBank/DDBJ whole genome shotgun (WGS) entry which is preliminary data.</text>
</comment>
<accession>X1KWS7</accession>
<reference evidence="2" key="1">
    <citation type="journal article" date="2014" name="Front. Microbiol.">
        <title>High frequency of phylogenetically diverse reductive dehalogenase-homologous genes in deep subseafloor sedimentary metagenomes.</title>
        <authorList>
            <person name="Kawai M."/>
            <person name="Futagami T."/>
            <person name="Toyoda A."/>
            <person name="Takaki Y."/>
            <person name="Nishi S."/>
            <person name="Hori S."/>
            <person name="Arai W."/>
            <person name="Tsubouchi T."/>
            <person name="Morono Y."/>
            <person name="Uchiyama I."/>
            <person name="Ito T."/>
            <person name="Fujiyama A."/>
            <person name="Inagaki F."/>
            <person name="Takami H."/>
        </authorList>
    </citation>
    <scope>NUCLEOTIDE SEQUENCE</scope>
    <source>
        <strain evidence="2">Expedition CK06-06</strain>
    </source>
</reference>
<protein>
    <recommendedName>
        <fullName evidence="1">HTH luxR-type domain-containing protein</fullName>
    </recommendedName>
</protein>
<organism evidence="2">
    <name type="scientific">marine sediment metagenome</name>
    <dbReference type="NCBI Taxonomy" id="412755"/>
    <lineage>
        <taxon>unclassified sequences</taxon>
        <taxon>metagenomes</taxon>
        <taxon>ecological metagenomes</taxon>
    </lineage>
</organism>
<dbReference type="InterPro" id="IPR013249">
    <property type="entry name" value="RNA_pol_sigma70_r4_t2"/>
</dbReference>
<proteinExistence type="predicted"/>
<gene>
    <name evidence="2" type="ORF">S06H3_12989</name>
</gene>
<dbReference type="GO" id="GO:0003677">
    <property type="term" value="F:DNA binding"/>
    <property type="evidence" value="ECO:0007669"/>
    <property type="project" value="InterPro"/>
</dbReference>
<dbReference type="AlphaFoldDB" id="X1KWS7"/>
<dbReference type="GO" id="GO:0016987">
    <property type="term" value="F:sigma factor activity"/>
    <property type="evidence" value="ECO:0007669"/>
    <property type="project" value="InterPro"/>
</dbReference>
<feature type="domain" description="HTH luxR-type" evidence="1">
    <location>
        <begin position="80"/>
        <end position="107"/>
    </location>
</feature>
<dbReference type="EMBL" id="BARV01006342">
    <property type="protein sequence ID" value="GAI11517.1"/>
    <property type="molecule type" value="Genomic_DNA"/>
</dbReference>
<dbReference type="Pfam" id="PF08281">
    <property type="entry name" value="Sigma70_r4_2"/>
    <property type="match status" value="1"/>
</dbReference>
<dbReference type="Gene3D" id="1.10.10.10">
    <property type="entry name" value="Winged helix-like DNA-binding domain superfamily/Winged helix DNA-binding domain"/>
    <property type="match status" value="1"/>
</dbReference>
<dbReference type="PROSITE" id="PS00622">
    <property type="entry name" value="HTH_LUXR_1"/>
    <property type="match status" value="1"/>
</dbReference>
<name>X1KWS7_9ZZZZ</name>
<dbReference type="GO" id="GO:0006352">
    <property type="term" value="P:DNA-templated transcription initiation"/>
    <property type="evidence" value="ECO:0007669"/>
    <property type="project" value="InterPro"/>
</dbReference>
<sequence length="116" mass="13589">AIKNATRQKHVPLNYYISINKPLYKNEEASYQLSEIIKARELNDPEQLMLSHEEIKNIKEVFKKFLSRLEASVLRLYIEGKSYVEISNILNRKVKSVDNALQRIKRKLEVHLNGHG</sequence>
<evidence type="ECO:0000313" key="2">
    <source>
        <dbReference type="EMBL" id="GAI11517.1"/>
    </source>
</evidence>
<evidence type="ECO:0000259" key="1">
    <source>
        <dbReference type="PROSITE" id="PS00622"/>
    </source>
</evidence>